<sequence length="203" mass="22250">MINHVWGLLHHPDREWREINKEHESVSHMYAHHVLILAAIPVVSSFIGTTQVGWTLNGEEGIKLSVMTALGLGVLFYALILLAVAGVGSAIHALSRQYSHRPSRSESIIFAGYIATPMFLSGLFAIYPIAWLCMLAVCIGVAYSAYLLYKGTPRFLGISHKEGFILSTGTLGIGVLILEFLLAVVVLLWSMGSEHSPLWAFFG</sequence>
<keyword evidence="4 5" id="KW-0472">Membrane</keyword>
<feature type="domain" description="Yip1" evidence="6">
    <location>
        <begin position="6"/>
        <end position="178"/>
    </location>
</feature>
<accession>A0A0K6IR61</accession>
<evidence type="ECO:0000259" key="6">
    <source>
        <dbReference type="Pfam" id="PF04893"/>
    </source>
</evidence>
<dbReference type="Proteomes" id="UP000182769">
    <property type="component" value="Unassembled WGS sequence"/>
</dbReference>
<dbReference type="GO" id="GO:0016020">
    <property type="term" value="C:membrane"/>
    <property type="evidence" value="ECO:0007669"/>
    <property type="project" value="UniProtKB-SubCell"/>
</dbReference>
<feature type="transmembrane region" description="Helical" evidence="5">
    <location>
        <begin position="34"/>
        <end position="54"/>
    </location>
</feature>
<proteinExistence type="predicted"/>
<keyword evidence="3 5" id="KW-1133">Transmembrane helix</keyword>
<dbReference type="STRING" id="1137284.GCA_001418205_03070"/>
<comment type="subcellular location">
    <subcellularLocation>
        <location evidence="1">Membrane</location>
        <topology evidence="1">Multi-pass membrane protein</topology>
    </subcellularLocation>
</comment>
<gene>
    <name evidence="7" type="ORF">Ga0061065_11211</name>
</gene>
<keyword evidence="8" id="KW-1185">Reference proteome</keyword>
<feature type="transmembrane region" description="Helical" evidence="5">
    <location>
        <begin position="129"/>
        <end position="149"/>
    </location>
</feature>
<evidence type="ECO:0000256" key="5">
    <source>
        <dbReference type="SAM" id="Phobius"/>
    </source>
</evidence>
<evidence type="ECO:0000256" key="3">
    <source>
        <dbReference type="ARBA" id="ARBA00022989"/>
    </source>
</evidence>
<organism evidence="7 8">
    <name type="scientific">Marinomonas fungiae</name>
    <dbReference type="NCBI Taxonomy" id="1137284"/>
    <lineage>
        <taxon>Bacteria</taxon>
        <taxon>Pseudomonadati</taxon>
        <taxon>Pseudomonadota</taxon>
        <taxon>Gammaproteobacteria</taxon>
        <taxon>Oceanospirillales</taxon>
        <taxon>Oceanospirillaceae</taxon>
        <taxon>Marinomonas</taxon>
    </lineage>
</organism>
<dbReference type="EMBL" id="CYHG01000012">
    <property type="protein sequence ID" value="CUB05595.1"/>
    <property type="molecule type" value="Genomic_DNA"/>
</dbReference>
<keyword evidence="2 5" id="KW-0812">Transmembrane</keyword>
<protein>
    <recommendedName>
        <fullName evidence="6">Yip1 domain-containing protein</fullName>
    </recommendedName>
</protein>
<feature type="transmembrane region" description="Helical" evidence="5">
    <location>
        <begin position="170"/>
        <end position="191"/>
    </location>
</feature>
<evidence type="ECO:0000256" key="1">
    <source>
        <dbReference type="ARBA" id="ARBA00004141"/>
    </source>
</evidence>
<dbReference type="RefSeq" id="WP_072242137.1">
    <property type="nucleotide sequence ID" value="NZ_CYHG01000012.1"/>
</dbReference>
<reference evidence="8" key="1">
    <citation type="submission" date="2015-08" db="EMBL/GenBank/DDBJ databases">
        <authorList>
            <person name="Varghese N."/>
        </authorList>
    </citation>
    <scope>NUCLEOTIDE SEQUENCE [LARGE SCALE GENOMIC DNA]</scope>
    <source>
        <strain evidence="8">JCM 18476</strain>
    </source>
</reference>
<evidence type="ECO:0000256" key="4">
    <source>
        <dbReference type="ARBA" id="ARBA00023136"/>
    </source>
</evidence>
<dbReference type="InterPro" id="IPR006977">
    <property type="entry name" value="Yip1_dom"/>
</dbReference>
<feature type="transmembrane region" description="Helical" evidence="5">
    <location>
        <begin position="74"/>
        <end position="95"/>
    </location>
</feature>
<evidence type="ECO:0000256" key="2">
    <source>
        <dbReference type="ARBA" id="ARBA00022692"/>
    </source>
</evidence>
<dbReference type="Pfam" id="PF04893">
    <property type="entry name" value="Yip1"/>
    <property type="match status" value="1"/>
</dbReference>
<evidence type="ECO:0000313" key="7">
    <source>
        <dbReference type="EMBL" id="CUB05595.1"/>
    </source>
</evidence>
<dbReference type="AlphaFoldDB" id="A0A0K6IR61"/>
<evidence type="ECO:0000313" key="8">
    <source>
        <dbReference type="Proteomes" id="UP000182769"/>
    </source>
</evidence>
<name>A0A0K6IR61_9GAMM</name>
<dbReference type="OrthoDB" id="9808452at2"/>